<dbReference type="AlphaFoldDB" id="A0A2T3NWC1"/>
<dbReference type="GO" id="GO:0015212">
    <property type="term" value="F:cytidine transmembrane transporter activity"/>
    <property type="evidence" value="ECO:0007669"/>
    <property type="project" value="TreeGrafter"/>
</dbReference>
<dbReference type="EMBL" id="PYMA01000003">
    <property type="protein sequence ID" value="PSW20555.1"/>
    <property type="molecule type" value="Genomic_DNA"/>
</dbReference>
<sequence>MISFLFVCSGLLLLLAVSLSSVPLLFVSLFFIYKLVYAPTLGLANSIAMAHVENREKFFPIIRIGGTVGWIFAATVISLLKAETTATPFIISGVVSIVSGIIFFFILPYTPPAAKNSTFNWRDVVGVDSFKALNVEGSGFKVFITTCFFATMLSTLYDQYAPLYFHSAGLERTAAYMSIGQISEVLVMALIPLLCLRFNLKTLMTFGLLSIVICNGEFSGNIFKRSVHQECDCRRRAFAAGK</sequence>
<evidence type="ECO:0000313" key="9">
    <source>
        <dbReference type="Proteomes" id="UP000241771"/>
    </source>
</evidence>
<feature type="transmembrane region" description="Helical" evidence="7">
    <location>
        <begin position="86"/>
        <end position="107"/>
    </location>
</feature>
<evidence type="ECO:0000256" key="6">
    <source>
        <dbReference type="ARBA" id="ARBA00023136"/>
    </source>
</evidence>
<dbReference type="PANTHER" id="PTHR23522:SF4">
    <property type="entry name" value="NUCLEOSIDE PERMEASE NUPG-RELATED"/>
    <property type="match status" value="1"/>
</dbReference>
<evidence type="ECO:0000256" key="1">
    <source>
        <dbReference type="ARBA" id="ARBA00004651"/>
    </source>
</evidence>
<gene>
    <name evidence="8" type="ORF">C9I98_06800</name>
</gene>
<keyword evidence="4 7" id="KW-0812">Transmembrane</keyword>
<evidence type="ECO:0000256" key="3">
    <source>
        <dbReference type="ARBA" id="ARBA00022475"/>
    </source>
</evidence>
<keyword evidence="3" id="KW-1003">Cell membrane</keyword>
<evidence type="ECO:0000313" key="8">
    <source>
        <dbReference type="EMBL" id="PSW20555.1"/>
    </source>
</evidence>
<proteinExistence type="predicted"/>
<evidence type="ECO:0000256" key="7">
    <source>
        <dbReference type="SAM" id="Phobius"/>
    </source>
</evidence>
<dbReference type="GO" id="GO:0005886">
    <property type="term" value="C:plasma membrane"/>
    <property type="evidence" value="ECO:0007669"/>
    <property type="project" value="UniProtKB-SubCell"/>
</dbReference>
<dbReference type="SUPFAM" id="SSF103473">
    <property type="entry name" value="MFS general substrate transporter"/>
    <property type="match status" value="1"/>
</dbReference>
<dbReference type="InterPro" id="IPR004740">
    <property type="entry name" value="Nuc_H_symport"/>
</dbReference>
<dbReference type="PANTHER" id="PTHR23522">
    <property type="entry name" value="BLL5896 PROTEIN"/>
    <property type="match status" value="1"/>
</dbReference>
<evidence type="ECO:0000256" key="4">
    <source>
        <dbReference type="ARBA" id="ARBA00022692"/>
    </source>
</evidence>
<feature type="transmembrane region" description="Helical" evidence="7">
    <location>
        <begin position="177"/>
        <end position="196"/>
    </location>
</feature>
<dbReference type="GO" id="GO:0015213">
    <property type="term" value="F:uridine transmembrane transporter activity"/>
    <property type="evidence" value="ECO:0007669"/>
    <property type="project" value="TreeGrafter"/>
</dbReference>
<reference evidence="8 9" key="1">
    <citation type="submission" date="2018-01" db="EMBL/GenBank/DDBJ databases">
        <title>Whole genome sequencing of Histamine producing bacteria.</title>
        <authorList>
            <person name="Butler K."/>
        </authorList>
    </citation>
    <scope>NUCLEOTIDE SEQUENCE [LARGE SCALE GENOMIC DNA]</scope>
    <source>
        <strain evidence="8 9">DSM 100436</strain>
    </source>
</reference>
<feature type="transmembrane region" description="Helical" evidence="7">
    <location>
        <begin position="61"/>
        <end position="80"/>
    </location>
</feature>
<comment type="caution">
    <text evidence="8">The sequence shown here is derived from an EMBL/GenBank/DDBJ whole genome shotgun (WGS) entry which is preliminary data.</text>
</comment>
<evidence type="ECO:0000256" key="2">
    <source>
        <dbReference type="ARBA" id="ARBA00022448"/>
    </source>
</evidence>
<dbReference type="Gene3D" id="1.20.1250.20">
    <property type="entry name" value="MFS general substrate transporter like domains"/>
    <property type="match status" value="2"/>
</dbReference>
<keyword evidence="6 7" id="KW-0472">Membrane</keyword>
<keyword evidence="2" id="KW-0813">Transport</keyword>
<name>A0A2T3NWC1_9GAMM</name>
<keyword evidence="5 7" id="KW-1133">Transmembrane helix</keyword>
<protein>
    <recommendedName>
        <fullName evidence="10">MFS transporter</fullName>
    </recommendedName>
</protein>
<dbReference type="InterPro" id="IPR036259">
    <property type="entry name" value="MFS_trans_sf"/>
</dbReference>
<dbReference type="Pfam" id="PF03825">
    <property type="entry name" value="Nuc_H_symport"/>
    <property type="match status" value="1"/>
</dbReference>
<organism evidence="8 9">
    <name type="scientific">Photobacterium sanctipauli</name>
    <dbReference type="NCBI Taxonomy" id="1342794"/>
    <lineage>
        <taxon>Bacteria</taxon>
        <taxon>Pseudomonadati</taxon>
        <taxon>Pseudomonadota</taxon>
        <taxon>Gammaproteobacteria</taxon>
        <taxon>Vibrionales</taxon>
        <taxon>Vibrionaceae</taxon>
        <taxon>Photobacterium</taxon>
    </lineage>
</organism>
<feature type="transmembrane region" description="Helical" evidence="7">
    <location>
        <begin position="139"/>
        <end position="157"/>
    </location>
</feature>
<evidence type="ECO:0008006" key="10">
    <source>
        <dbReference type="Google" id="ProtNLM"/>
    </source>
</evidence>
<comment type="subcellular location">
    <subcellularLocation>
        <location evidence="1">Cell membrane</location>
        <topology evidence="1">Multi-pass membrane protein</topology>
    </subcellularLocation>
</comment>
<evidence type="ECO:0000256" key="5">
    <source>
        <dbReference type="ARBA" id="ARBA00022989"/>
    </source>
</evidence>
<accession>A0A2T3NWC1</accession>
<keyword evidence="9" id="KW-1185">Reference proteome</keyword>
<dbReference type="Proteomes" id="UP000241771">
    <property type="component" value="Unassembled WGS sequence"/>
</dbReference>